<evidence type="ECO:0000256" key="4">
    <source>
        <dbReference type="ARBA" id="ARBA00022618"/>
    </source>
</evidence>
<keyword evidence="5" id="KW-0498">Mitosis</keyword>
<keyword evidence="11" id="KW-1185">Reference proteome</keyword>
<evidence type="ECO:0000256" key="8">
    <source>
        <dbReference type="SAM" id="MobiDB-lite"/>
    </source>
</evidence>
<gene>
    <name evidence="10" type="ORF">NLJ89_g1427</name>
</gene>
<dbReference type="InterPro" id="IPR025977">
    <property type="entry name" value="Cnd3_C"/>
</dbReference>
<feature type="compositionally biased region" description="Basic residues" evidence="8">
    <location>
        <begin position="974"/>
        <end position="983"/>
    </location>
</feature>
<evidence type="ECO:0000256" key="3">
    <source>
        <dbReference type="ARBA" id="ARBA00022454"/>
    </source>
</evidence>
<comment type="similarity">
    <text evidence="2">Belongs to the CND3 (condensin subunit 3) family.</text>
</comment>
<dbReference type="InterPro" id="IPR016024">
    <property type="entry name" value="ARM-type_fold"/>
</dbReference>
<feature type="region of interest" description="Disordered" evidence="8">
    <location>
        <begin position="516"/>
        <end position="571"/>
    </location>
</feature>
<evidence type="ECO:0000256" key="6">
    <source>
        <dbReference type="ARBA" id="ARBA00023067"/>
    </source>
</evidence>
<feature type="compositionally biased region" description="Polar residues" evidence="8">
    <location>
        <begin position="1074"/>
        <end position="1084"/>
    </location>
</feature>
<evidence type="ECO:0000259" key="9">
    <source>
        <dbReference type="Pfam" id="PF12719"/>
    </source>
</evidence>
<dbReference type="EMBL" id="JANKHO010000073">
    <property type="protein sequence ID" value="KAJ3515967.1"/>
    <property type="molecule type" value="Genomic_DNA"/>
</dbReference>
<evidence type="ECO:0000256" key="7">
    <source>
        <dbReference type="ARBA" id="ARBA00023306"/>
    </source>
</evidence>
<dbReference type="Proteomes" id="UP001148786">
    <property type="component" value="Unassembled WGS sequence"/>
</dbReference>
<protein>
    <recommendedName>
        <fullName evidence="9">Nuclear condensin complex subunit 3 C-terminal domain-containing protein</fullName>
    </recommendedName>
</protein>
<dbReference type="InterPro" id="IPR011989">
    <property type="entry name" value="ARM-like"/>
</dbReference>
<evidence type="ECO:0000256" key="5">
    <source>
        <dbReference type="ARBA" id="ARBA00022776"/>
    </source>
</evidence>
<feature type="compositionally biased region" description="Polar residues" evidence="8">
    <location>
        <begin position="955"/>
        <end position="967"/>
    </location>
</feature>
<keyword evidence="6" id="KW-0226">DNA condensation</keyword>
<dbReference type="SUPFAM" id="SSF48371">
    <property type="entry name" value="ARM repeat"/>
    <property type="match status" value="1"/>
</dbReference>
<reference evidence="10" key="1">
    <citation type="submission" date="2022-07" db="EMBL/GenBank/DDBJ databases">
        <title>Genome Sequence of Agrocybe chaxingu.</title>
        <authorList>
            <person name="Buettner E."/>
        </authorList>
    </citation>
    <scope>NUCLEOTIDE SEQUENCE</scope>
    <source>
        <strain evidence="10">MP-N11</strain>
    </source>
</reference>
<proteinExistence type="inferred from homology"/>
<name>A0A9W8TF81_9AGAR</name>
<dbReference type="GO" id="GO:0000793">
    <property type="term" value="C:condensed chromosome"/>
    <property type="evidence" value="ECO:0007669"/>
    <property type="project" value="TreeGrafter"/>
</dbReference>
<dbReference type="GO" id="GO:0051301">
    <property type="term" value="P:cell division"/>
    <property type="evidence" value="ECO:0007669"/>
    <property type="project" value="UniProtKB-KW"/>
</dbReference>
<dbReference type="OrthoDB" id="27187at2759"/>
<dbReference type="InterPro" id="IPR027165">
    <property type="entry name" value="CND3"/>
</dbReference>
<feature type="region of interest" description="Disordered" evidence="8">
    <location>
        <begin position="947"/>
        <end position="1011"/>
    </location>
</feature>
<evidence type="ECO:0000313" key="11">
    <source>
        <dbReference type="Proteomes" id="UP001148786"/>
    </source>
</evidence>
<keyword evidence="3" id="KW-0158">Chromosome</keyword>
<dbReference type="AlphaFoldDB" id="A0A9W8TF81"/>
<dbReference type="PANTHER" id="PTHR14418">
    <property type="entry name" value="CONDENSIN COMPLEX SUBUNIT 3-RELATED"/>
    <property type="match status" value="1"/>
</dbReference>
<feature type="region of interest" description="Disordered" evidence="8">
    <location>
        <begin position="1074"/>
        <end position="1109"/>
    </location>
</feature>
<accession>A0A9W8TF81</accession>
<organism evidence="10 11">
    <name type="scientific">Agrocybe chaxingu</name>
    <dbReference type="NCBI Taxonomy" id="84603"/>
    <lineage>
        <taxon>Eukaryota</taxon>
        <taxon>Fungi</taxon>
        <taxon>Dikarya</taxon>
        <taxon>Basidiomycota</taxon>
        <taxon>Agaricomycotina</taxon>
        <taxon>Agaricomycetes</taxon>
        <taxon>Agaricomycetidae</taxon>
        <taxon>Agaricales</taxon>
        <taxon>Agaricineae</taxon>
        <taxon>Strophariaceae</taxon>
        <taxon>Agrocybe</taxon>
    </lineage>
</organism>
<feature type="compositionally biased region" description="Polar residues" evidence="8">
    <location>
        <begin position="534"/>
        <end position="546"/>
    </location>
</feature>
<dbReference type="Gene3D" id="1.25.10.10">
    <property type="entry name" value="Leucine-rich Repeat Variant"/>
    <property type="match status" value="1"/>
</dbReference>
<evidence type="ECO:0000256" key="2">
    <source>
        <dbReference type="ARBA" id="ARBA00006533"/>
    </source>
</evidence>
<feature type="domain" description="Nuclear condensin complex subunit 3 C-terminal" evidence="9">
    <location>
        <begin position="584"/>
        <end position="854"/>
    </location>
</feature>
<evidence type="ECO:0000256" key="1">
    <source>
        <dbReference type="ARBA" id="ARBA00004286"/>
    </source>
</evidence>
<comment type="subcellular location">
    <subcellularLocation>
        <location evidence="1">Chromosome</location>
    </subcellularLocation>
</comment>
<dbReference type="GO" id="GO:0007076">
    <property type="term" value="P:mitotic chromosome condensation"/>
    <property type="evidence" value="ECO:0007669"/>
    <property type="project" value="InterPro"/>
</dbReference>
<keyword evidence="7" id="KW-0131">Cell cycle</keyword>
<keyword evidence="4" id="KW-0132">Cell division</keyword>
<dbReference type="GO" id="GO:0000796">
    <property type="term" value="C:condensin complex"/>
    <property type="evidence" value="ECO:0007669"/>
    <property type="project" value="InterPro"/>
</dbReference>
<dbReference type="PANTHER" id="PTHR14418:SF5">
    <property type="entry name" value="CONDENSIN COMPLEX SUBUNIT 3"/>
    <property type="match status" value="1"/>
</dbReference>
<feature type="compositionally biased region" description="Acidic residues" evidence="8">
    <location>
        <begin position="1088"/>
        <end position="1100"/>
    </location>
</feature>
<comment type="caution">
    <text evidence="10">The sequence shown here is derived from an EMBL/GenBank/DDBJ whole genome shotgun (WGS) entry which is preliminary data.</text>
</comment>
<evidence type="ECO:0000313" key="10">
    <source>
        <dbReference type="EMBL" id="KAJ3515967.1"/>
    </source>
</evidence>
<dbReference type="Pfam" id="PF12719">
    <property type="entry name" value="Cnd3"/>
    <property type="match status" value="1"/>
</dbReference>
<sequence>MPARTQTPLTPDETLVHASVGHVFGQAAASVANHRKNFVALHKIHLELSAYKEAVNKKGNKFKLTGERVFEKAFHQMFLKVVPLKKGEPSADRILKFVGGYIKFINEKAAENQTPHDNDDNDDTTASRFTAHLLRLLLKGFLSKDKNVRCRVLNSVAEMISHLGEIEEDIYADLRDALIQRATDKEINVRYQAVVCLAKLCHPDGLADDENEDMMVSFLLKRLAHDPSPEVRRAILYNVPVNQRTLPAILDRMRDTDTTTRKAVYSAVLEKNMSNQRELVVRNGLGDRELPVRAAAGTLMWAWLNADVEGLEGSDITLSAELLEQELVSFLSLFDLVESTVAADALLSVFAAKVETFDNLEFKDHYWDKLIPEKAFLARVFVEHCKNSKDNVRLEAMLPVVTSVAFRIQESYNLHVEQEFLLSNPDVDETERNNLEDEKMARELVMSELLKLAVNLDYSDETGRRKMFQLVRDMLRRESLPENVMAPCLDVMRTLSPTERDLIRLVVETVQDLRDSVHDDAEEDETVASRESPFVNSSPNTFSNQPADPDASFEESQLKAKPARKAIEDMSPEQRARVDRVDLRCLSLCIGMLERVNSTFEENLILDGVLRELIIPSVQKKDAVFRERGLKALGLCCLIARQLATRSIGLFMNQIPSSPINIRLTLVQSLFDIFMVHEDVVFKKQENNVEALTAFLLTHIETEQDPKVKATFCVGATKLVLSGMVTDVNVIKNLIKAYLSPITADNQELRQCLSFFLPMYSQSSPSNQKCMSDIFIHVFLDVCQDRKEAIGYDDTPPVVDSERVADMFLQWTDPLQLSHAIDATSSKAMKDEDECVQLDLAENILTTLFEKDLKVTIESEAPSFSYNPIVETPHGQFAHSPTFEGHRLQKCLAKFEATITKKFEKQLEHFSEEEFRKLNELNDLFQFLDSIIPLDDDEFIDIDVPRKGKKRRSESVNSTTTEDSGANSPLEKGKGRRPSKRARPSTSEGDNDGEDNHSTGQHSYGPALPTRTLPKRAAAGKKPIQVIVISSDSDEDEGKSRTRYKAKSGVRFRPSVKTEEAQLDDEISALLSNNARSPSVTETPFDSIMDDSAEEEDEVNESLLVQEQS</sequence>